<dbReference type="InterPro" id="IPR007110">
    <property type="entry name" value="Ig-like_dom"/>
</dbReference>
<dbReference type="PANTHER" id="PTHR45080">
    <property type="entry name" value="CONTACTIN 5"/>
    <property type="match status" value="1"/>
</dbReference>
<evidence type="ECO:0000256" key="1">
    <source>
        <dbReference type="ARBA" id="ARBA00023157"/>
    </source>
</evidence>
<dbReference type="InterPro" id="IPR036179">
    <property type="entry name" value="Ig-like_dom_sf"/>
</dbReference>
<dbReference type="InterPro" id="IPR013783">
    <property type="entry name" value="Ig-like_fold"/>
</dbReference>
<dbReference type="GO" id="GO:0007156">
    <property type="term" value="P:homophilic cell adhesion via plasma membrane adhesion molecules"/>
    <property type="evidence" value="ECO:0007669"/>
    <property type="project" value="TreeGrafter"/>
</dbReference>
<dbReference type="FunFam" id="2.60.40.10:FF:000032">
    <property type="entry name" value="palladin isoform X1"/>
    <property type="match status" value="1"/>
</dbReference>
<organism evidence="5">
    <name type="scientific">Ixodes ricinus</name>
    <name type="common">Common tick</name>
    <name type="synonym">Acarus ricinus</name>
    <dbReference type="NCBI Taxonomy" id="34613"/>
    <lineage>
        <taxon>Eukaryota</taxon>
        <taxon>Metazoa</taxon>
        <taxon>Ecdysozoa</taxon>
        <taxon>Arthropoda</taxon>
        <taxon>Chelicerata</taxon>
        <taxon>Arachnida</taxon>
        <taxon>Acari</taxon>
        <taxon>Parasitiformes</taxon>
        <taxon>Ixodida</taxon>
        <taxon>Ixodoidea</taxon>
        <taxon>Ixodidae</taxon>
        <taxon>Ixodinae</taxon>
        <taxon>Ixodes</taxon>
    </lineage>
</organism>
<dbReference type="GO" id="GO:0005886">
    <property type="term" value="C:plasma membrane"/>
    <property type="evidence" value="ECO:0007669"/>
    <property type="project" value="TreeGrafter"/>
</dbReference>
<dbReference type="FunFam" id="2.60.40.10:FF:000333">
    <property type="entry name" value="Down syndrome cell adhesion molecule"/>
    <property type="match status" value="1"/>
</dbReference>
<feature type="non-terminal residue" evidence="5">
    <location>
        <position position="245"/>
    </location>
</feature>
<dbReference type="InterPro" id="IPR050958">
    <property type="entry name" value="Cell_Adh-Cytoskel_Orgn"/>
</dbReference>
<evidence type="ECO:0000256" key="3">
    <source>
        <dbReference type="SAM" id="SignalP"/>
    </source>
</evidence>
<feature type="signal peptide" evidence="3">
    <location>
        <begin position="1"/>
        <end position="22"/>
    </location>
</feature>
<feature type="domain" description="Ig-like" evidence="4">
    <location>
        <begin position="120"/>
        <end position="209"/>
    </location>
</feature>
<protein>
    <submittedName>
        <fullName evidence="5">Putative down syndrome cell adhesion molecule</fullName>
    </submittedName>
</protein>
<evidence type="ECO:0000259" key="4">
    <source>
        <dbReference type="PROSITE" id="PS50835"/>
    </source>
</evidence>
<dbReference type="SMART" id="SM00408">
    <property type="entry name" value="IGc2"/>
    <property type="match status" value="2"/>
</dbReference>
<sequence>MNPCTVFAVVLMIACKTSNLVATEVPKLQPVIFPTTVKPGSRVSAVCSTTSDGGQVTLSWLKDGKDMGSMKNVFIDTKRGASFLIIESVEISNSGNYTCIAKSRAGFDSFTAFLDVQAPPSWKRKAEDVRVNIGDRAKIECLATGSPTPKIRWRKRTEDIETRWADLAPSGNVKIYDNGTLIIEDVNTNDGGDYSCEADNGMAPSATITFSIAVNVPARFEEKAAVVTARRTEVTRMKCQATGDQ</sequence>
<evidence type="ECO:0000313" key="5">
    <source>
        <dbReference type="EMBL" id="JAR94028.1"/>
    </source>
</evidence>
<accession>A0A147BTF3</accession>
<dbReference type="SMART" id="SM00409">
    <property type="entry name" value="IG"/>
    <property type="match status" value="2"/>
</dbReference>
<keyword evidence="2" id="KW-0393">Immunoglobulin domain</keyword>
<evidence type="ECO:0000256" key="2">
    <source>
        <dbReference type="ARBA" id="ARBA00023319"/>
    </source>
</evidence>
<proteinExistence type="predicted"/>
<dbReference type="EMBL" id="GEGO01001376">
    <property type="protein sequence ID" value="JAR94028.1"/>
    <property type="molecule type" value="Transcribed_RNA"/>
</dbReference>
<dbReference type="SUPFAM" id="SSF48726">
    <property type="entry name" value="Immunoglobulin"/>
    <property type="match status" value="2"/>
</dbReference>
<dbReference type="Pfam" id="PF07679">
    <property type="entry name" value="I-set"/>
    <property type="match status" value="2"/>
</dbReference>
<dbReference type="PROSITE" id="PS50835">
    <property type="entry name" value="IG_LIKE"/>
    <property type="match status" value="2"/>
</dbReference>
<dbReference type="PANTHER" id="PTHR45080:SF34">
    <property type="entry name" value="MYOSIN LIGHT CHAIN KINASE, SMOOTH MUSCLE-LIKE"/>
    <property type="match status" value="1"/>
</dbReference>
<feature type="domain" description="Ig-like" evidence="4">
    <location>
        <begin position="26"/>
        <end position="115"/>
    </location>
</feature>
<reference evidence="5" key="1">
    <citation type="journal article" date="2018" name="PLoS Negl. Trop. Dis.">
        <title>Sialome diversity of ticks revealed by RNAseq of single tick salivary glands.</title>
        <authorList>
            <person name="Perner J."/>
            <person name="Kropackova S."/>
            <person name="Kopacek P."/>
            <person name="Ribeiro J.M."/>
        </authorList>
    </citation>
    <scope>NUCLEOTIDE SEQUENCE</scope>
    <source>
        <strain evidence="5">Siblings of single egg batch collected in Ceske Budejovice</strain>
        <tissue evidence="5">Salivary glands</tissue>
    </source>
</reference>
<name>A0A147BTF3_IXORI</name>
<dbReference type="AlphaFoldDB" id="A0A147BTF3"/>
<dbReference type="InterPro" id="IPR003598">
    <property type="entry name" value="Ig_sub2"/>
</dbReference>
<keyword evidence="3" id="KW-0732">Signal</keyword>
<feature type="chain" id="PRO_5007542844" evidence="3">
    <location>
        <begin position="23"/>
        <end position="245"/>
    </location>
</feature>
<dbReference type="Gene3D" id="2.60.40.10">
    <property type="entry name" value="Immunoglobulins"/>
    <property type="match status" value="2"/>
</dbReference>
<keyword evidence="1" id="KW-1015">Disulfide bond</keyword>
<dbReference type="InterPro" id="IPR013098">
    <property type="entry name" value="Ig_I-set"/>
</dbReference>
<dbReference type="InterPro" id="IPR003599">
    <property type="entry name" value="Ig_sub"/>
</dbReference>